<organism evidence="1 2">
    <name type="scientific">Streptomyces phage KimJongPhill</name>
    <dbReference type="NCBI Taxonomy" id="2848886"/>
    <lineage>
        <taxon>Viruses</taxon>
        <taxon>Duplodnaviria</taxon>
        <taxon>Heunggongvirae</taxon>
        <taxon>Uroviricota</taxon>
        <taxon>Caudoviricetes</taxon>
        <taxon>Zukovirus</taxon>
        <taxon>Zukovirus phill</taxon>
    </lineage>
</organism>
<proteinExistence type="predicted"/>
<gene>
    <name evidence="1" type="primary">67</name>
    <name evidence="1" type="ORF">SEA_KIMJONGPHILL_67</name>
</gene>
<name>A0A8F2E6R1_9CAUD</name>
<dbReference type="KEGG" id="vg:77931539"/>
<evidence type="ECO:0000313" key="1">
    <source>
        <dbReference type="EMBL" id="QWT29848.1"/>
    </source>
</evidence>
<dbReference type="EMBL" id="MW822144">
    <property type="protein sequence ID" value="QWT29848.1"/>
    <property type="molecule type" value="Genomic_DNA"/>
</dbReference>
<dbReference type="RefSeq" id="YP_010655673.1">
    <property type="nucleotide sequence ID" value="NC_070830.1"/>
</dbReference>
<keyword evidence="2" id="KW-1185">Reference proteome</keyword>
<protein>
    <submittedName>
        <fullName evidence="1">Uncharacterized protein</fullName>
    </submittedName>
</protein>
<reference evidence="1" key="1">
    <citation type="submission" date="2021-03" db="EMBL/GenBank/DDBJ databases">
        <authorList>
            <person name="Alqahtani R."/>
            <person name="Behailu E."/>
            <person name="Cappabianca D.W."/>
            <person name="Csanadi-Schwartz K.M."/>
            <person name="Dalal A.S."/>
            <person name="Fahim M.S."/>
            <person name="Franklin J.M."/>
            <person name="Gluckman M.H."/>
            <person name="Levine C.J."/>
            <person name="Martin N."/>
            <person name="Milza N."/>
            <person name="Najmabadi R."/>
            <person name="Newman A.M."/>
            <person name="Pajunar M."/>
            <person name="Qalawee I."/>
            <person name="Rizvi A."/>
            <person name="Samuel A."/>
            <person name="Smith A."/>
            <person name="Swann F.E."/>
            <person name="Sweeney P."/>
            <person name="Torres N.R."/>
            <person name="Ventrone L."/>
            <person name="Ventura L."/>
            <person name="Wroe M."/>
            <person name="Acquaye N.A."/>
            <person name="Agnes T.J."/>
            <person name="Ahmed A."/>
            <person name="Ahmed S."/>
            <person name="Amodu B.A."/>
            <person name="Arefeayne N.F."/>
            <person name="Asamoah-Frimpong E.A."/>
            <person name="Attaran A."/>
            <person name="Barragan J.M."/>
            <person name="Baumgarten L.N."/>
            <person name="Berhane B."/>
            <person name="Beyene A."/>
            <person name="Bhattarai B."/>
            <person name="Biondokin D.V."/>
            <person name="Boone B.K."/>
            <person name="Burney S.Z."/>
            <person name="Cayanan J.-R.T."/>
            <person name="Cesta G."/>
            <person name="Chang J."/>
            <person name="Chavez J."/>
            <person name="Chorbajian C."/>
            <person name="Christian S."/>
            <person name="Corns J.R."/>
            <person name="Corns N.R."/>
            <person name="Cowan J.T."/>
            <person name="Coyne C."/>
            <person name="Dadzie B."/>
            <person name="Datu D.-L.V."/>
            <person name="Deng B.C."/>
            <person name="Der L."/>
            <person name="Dickerson K."/>
            <person name="Dozier E."/>
            <person name="Egbunine A.O."/>
            <person name="Farooq M."/>
            <person name="Fonge A.E."/>
            <person name="Ghomsi-Nono M.P."/>
            <person name="Giampietro H."/>
            <person name="Gunnison R.P."/>
            <person name="Han S.H."/>
            <person name="Hennigan A.J."/>
            <person name="Hong A.N."/>
            <person name="Ijomor E.C."/>
            <person name="Jalali A."/>
            <person name="Jamil T.Z."/>
            <person name="Jenkins C.R."/>
            <person name="Joseph M.A."/>
            <person name="Jowanowitch O.J."/>
            <person name="Kang D."/>
            <person name="Khan A."/>
            <person name="Khan Z.K."/>
            <person name="Kiewe T."/>
            <person name="Kjerulf A.B."/>
            <person name="Kolosey V."/>
            <person name="Kurup M."/>
            <person name="Lee V.H."/>
            <person name="Llontop-Maldonado V."/>
            <person name="Long P."/>
            <person name="Lu N."/>
            <person name="Majekodunmi A."/>
            <person name="Malik H.W."/>
            <person name="Marcellino S.C."/>
            <person name="Martinez L.A."/>
            <person name="Meher F.N."/>
            <person name="Michelin M.A."/>
            <person name="Mitchell K.G."/>
            <person name="Mullens W.J."/>
            <person name="Nwakama C."/>
            <person name="Nwosu F.T."/>
            <person name="Oboh E.C."/>
            <person name="Odujinrin O."/>
            <person name="Ogunsan O."/>
            <person name="O'Neill K."/>
            <person name="Oxlaj J.A."/>
            <person name="Patel A.K."/>
            <person name="Patel B.R."/>
            <person name="Pham Q."/>
            <person name="Porter J."/>
            <person name="Portes J."/>
            <person name="Prokopenko A."/>
            <person name="Quraishi M."/>
            <person name="Qureshi M.-A."/>
            <person name="Rivera A."/>
            <person name="Rubalsky V."/>
            <person name="Saikali Y."/>
            <person name="Saqaf K."/>
            <person name="Saroya S.R."/>
            <person name="Seas A."/>
            <person name="Shadrick R.E."/>
            <person name="Sharda N."/>
            <person name="Sigindere M.T."/>
            <person name="Simbi V.G."/>
            <person name="Thuzar C."/>
            <person name="Tran K."/>
            <person name="Tran V.D."/>
            <person name="Trang W."/>
            <person name="Vaishnav N."/>
            <person name="Vuong K."/>
            <person name="Walker C."/>
            <person name="Wallace S.A."/>
            <person name="Warfield J.C."/>
            <person name="Wikina T."/>
            <person name="Wobbeking F.T."/>
            <person name="Worrent L.D."/>
            <person name="Yan T."/>
            <person name="Zehra A."/>
            <person name="Avazpour P."/>
            <person name="Kim F.M."/>
            <person name="Mason K."/>
            <person name="Nguyen D.A."/>
            <person name="Pettit S.M."/>
            <person name="Zhou O.J."/>
            <person name="Brissett D.L."/>
            <person name="Gualtieri C."/>
            <person name="Hufford T.M."/>
            <person name="Ko J.M."/>
            <person name="Novak J.K."/>
            <person name="Smith Z.M."/>
            <person name="Mayer-Bacon C."/>
            <person name="Erill I."/>
            <person name="Caruso S.M."/>
            <person name="Garlena R.A."/>
            <person name="Russell D.A."/>
            <person name="Pope W.H."/>
            <person name="Jacobs-Sera D."/>
            <person name="Hatfull G.F."/>
        </authorList>
    </citation>
    <scope>NUCLEOTIDE SEQUENCE</scope>
</reference>
<accession>A0A8F2E6R1</accession>
<evidence type="ECO:0000313" key="2">
    <source>
        <dbReference type="Proteomes" id="UP000683386"/>
    </source>
</evidence>
<dbReference type="Proteomes" id="UP000683386">
    <property type="component" value="Segment"/>
</dbReference>
<dbReference type="GeneID" id="77931539"/>
<sequence>MAMGGAVNTEARGGSVSAGHAKLRKYQIRYVAGYWLARVPYGSWRRFDTWSMATIYLRGRHAERVVKEAALARRREDATHAHYEP</sequence>